<accession>A0A9D8PMX0</accession>
<sequence length="128" mass="13803">MRLKGLLTLQLVYMILGIGYNAVSYGAVLTGRPRLSATEPVAGAVSMAVYGLFLIPGALRWLKTYRVLMLIALLVFGYGGVVKHILNLISDPSLYSSIWAWGAAVGINLFGLILNFIAVGGWFKNGKV</sequence>
<feature type="transmembrane region" description="Helical" evidence="1">
    <location>
        <begin position="98"/>
        <end position="123"/>
    </location>
</feature>
<proteinExistence type="predicted"/>
<evidence type="ECO:0000256" key="1">
    <source>
        <dbReference type="SAM" id="Phobius"/>
    </source>
</evidence>
<feature type="transmembrane region" description="Helical" evidence="1">
    <location>
        <begin position="67"/>
        <end position="86"/>
    </location>
</feature>
<reference evidence="2" key="1">
    <citation type="journal article" date="2021" name="Environ. Microbiol.">
        <title>Genomic characterization of three novel Desulfobacterota classes expand the metabolic and phylogenetic diversity of the phylum.</title>
        <authorList>
            <person name="Murphy C.L."/>
            <person name="Biggerstaff J."/>
            <person name="Eichhorn A."/>
            <person name="Ewing E."/>
            <person name="Shahan R."/>
            <person name="Soriano D."/>
            <person name="Stewart S."/>
            <person name="VanMol K."/>
            <person name="Walker R."/>
            <person name="Walters P."/>
            <person name="Elshahed M.S."/>
            <person name="Youssef N.H."/>
        </authorList>
    </citation>
    <scope>NUCLEOTIDE SEQUENCE</scope>
    <source>
        <strain evidence="2">Zod_Metabat.24</strain>
    </source>
</reference>
<reference evidence="2" key="2">
    <citation type="submission" date="2021-01" db="EMBL/GenBank/DDBJ databases">
        <authorList>
            <person name="Hahn C.R."/>
            <person name="Youssef N.H."/>
            <person name="Elshahed M."/>
        </authorList>
    </citation>
    <scope>NUCLEOTIDE SEQUENCE</scope>
    <source>
        <strain evidence="2">Zod_Metabat.24</strain>
    </source>
</reference>
<dbReference type="AlphaFoldDB" id="A0A9D8PMX0"/>
<dbReference type="Proteomes" id="UP000809273">
    <property type="component" value="Unassembled WGS sequence"/>
</dbReference>
<comment type="caution">
    <text evidence="2">The sequence shown here is derived from an EMBL/GenBank/DDBJ whole genome shotgun (WGS) entry which is preliminary data.</text>
</comment>
<protein>
    <submittedName>
        <fullName evidence="2">Uncharacterized protein</fullName>
    </submittedName>
</protein>
<organism evidence="2 3">
    <name type="scientific">Candidatus Zymogenus saltonus</name>
    <dbReference type="NCBI Taxonomy" id="2844893"/>
    <lineage>
        <taxon>Bacteria</taxon>
        <taxon>Deltaproteobacteria</taxon>
        <taxon>Candidatus Zymogenia</taxon>
        <taxon>Candidatus Zymogeniales</taxon>
        <taxon>Candidatus Zymogenaceae</taxon>
        <taxon>Candidatus Zymogenus</taxon>
    </lineage>
</organism>
<keyword evidence="1" id="KW-0472">Membrane</keyword>
<name>A0A9D8PMX0_9DELT</name>
<keyword evidence="1" id="KW-0812">Transmembrane</keyword>
<keyword evidence="1" id="KW-1133">Transmembrane helix</keyword>
<evidence type="ECO:0000313" key="2">
    <source>
        <dbReference type="EMBL" id="MBN1572253.1"/>
    </source>
</evidence>
<gene>
    <name evidence="2" type="ORF">JW984_03535</name>
</gene>
<dbReference type="EMBL" id="JAFGIX010000017">
    <property type="protein sequence ID" value="MBN1572253.1"/>
    <property type="molecule type" value="Genomic_DNA"/>
</dbReference>
<evidence type="ECO:0000313" key="3">
    <source>
        <dbReference type="Proteomes" id="UP000809273"/>
    </source>
</evidence>
<feature type="transmembrane region" description="Helical" evidence="1">
    <location>
        <begin position="42"/>
        <end position="62"/>
    </location>
</feature>